<evidence type="ECO:0000313" key="3">
    <source>
        <dbReference type="Proteomes" id="UP000016930"/>
    </source>
</evidence>
<dbReference type="Proteomes" id="UP000016930">
    <property type="component" value="Unassembled WGS sequence"/>
</dbReference>
<evidence type="ECO:0000313" key="2">
    <source>
        <dbReference type="EMBL" id="EMD34873.1"/>
    </source>
</evidence>
<name>M2QCW6_CERS8</name>
<evidence type="ECO:0000256" key="1">
    <source>
        <dbReference type="SAM" id="MobiDB-lite"/>
    </source>
</evidence>
<gene>
    <name evidence="2" type="ORF">CERSUDRAFT_107437</name>
</gene>
<dbReference type="EMBL" id="KB445802">
    <property type="protein sequence ID" value="EMD34873.1"/>
    <property type="molecule type" value="Genomic_DNA"/>
</dbReference>
<protein>
    <submittedName>
        <fullName evidence="2">Uncharacterized protein</fullName>
    </submittedName>
</protein>
<organism evidence="2 3">
    <name type="scientific">Ceriporiopsis subvermispora (strain B)</name>
    <name type="common">White-rot fungus</name>
    <name type="synonym">Gelatoporia subvermispora</name>
    <dbReference type="NCBI Taxonomy" id="914234"/>
    <lineage>
        <taxon>Eukaryota</taxon>
        <taxon>Fungi</taxon>
        <taxon>Dikarya</taxon>
        <taxon>Basidiomycota</taxon>
        <taxon>Agaricomycotina</taxon>
        <taxon>Agaricomycetes</taxon>
        <taxon>Polyporales</taxon>
        <taxon>Gelatoporiaceae</taxon>
        <taxon>Gelatoporia</taxon>
    </lineage>
</organism>
<sequence length="421" mass="46868">MYLQYIQDEIITINDDNLACRSVYGLLPSFKVSRDRYNPRHQRGHDENTCDDCSMSICQVAEILSYRNSETLAECAVAAALDGIPGTLIRKQQLVVYVDDTPDNDISACIDCALLSATTPSLETLGHCVQLPISQINPALILCAKGPCPWTIHRSRKSLHSIFEDLAEVADKTLPLLTDVWRSWHRTGEDSLVPKDIEANLPRSTRADALPCWALLIGIVYDSENMHFVAHIPGDADAPGGPCYLSVHFETLAFSAIPSHTATKPFIRERYRVAQALLCLQQHVLRLNELWDDFHGAEERPAYPAALRSFSRTGNSSLVESSEDTSSSAGSSGSNDTYIGVDLELEGPRKEVPVERIETWLRRSDSVSDQTPTGPIELEVESSEMSAAQYLHREIELREGEARRGARLGRWYVDQSTLRIS</sequence>
<reference evidence="2 3" key="1">
    <citation type="journal article" date="2012" name="Proc. Natl. Acad. Sci. U.S.A.">
        <title>Comparative genomics of Ceriporiopsis subvermispora and Phanerochaete chrysosporium provide insight into selective ligninolysis.</title>
        <authorList>
            <person name="Fernandez-Fueyo E."/>
            <person name="Ruiz-Duenas F.J."/>
            <person name="Ferreira P."/>
            <person name="Floudas D."/>
            <person name="Hibbett D.S."/>
            <person name="Canessa P."/>
            <person name="Larrondo L.F."/>
            <person name="James T.Y."/>
            <person name="Seelenfreund D."/>
            <person name="Lobos S."/>
            <person name="Polanco R."/>
            <person name="Tello M."/>
            <person name="Honda Y."/>
            <person name="Watanabe T."/>
            <person name="Watanabe T."/>
            <person name="Ryu J.S."/>
            <person name="Kubicek C.P."/>
            <person name="Schmoll M."/>
            <person name="Gaskell J."/>
            <person name="Hammel K.E."/>
            <person name="St John F.J."/>
            <person name="Vanden Wymelenberg A."/>
            <person name="Sabat G."/>
            <person name="Splinter BonDurant S."/>
            <person name="Syed K."/>
            <person name="Yadav J.S."/>
            <person name="Doddapaneni H."/>
            <person name="Subramanian V."/>
            <person name="Lavin J.L."/>
            <person name="Oguiza J.A."/>
            <person name="Perez G."/>
            <person name="Pisabarro A.G."/>
            <person name="Ramirez L."/>
            <person name="Santoyo F."/>
            <person name="Master E."/>
            <person name="Coutinho P.M."/>
            <person name="Henrissat B."/>
            <person name="Lombard V."/>
            <person name="Magnuson J.K."/>
            <person name="Kuees U."/>
            <person name="Hori C."/>
            <person name="Igarashi K."/>
            <person name="Samejima M."/>
            <person name="Held B.W."/>
            <person name="Barry K.W."/>
            <person name="LaButti K.M."/>
            <person name="Lapidus A."/>
            <person name="Lindquist E.A."/>
            <person name="Lucas S.M."/>
            <person name="Riley R."/>
            <person name="Salamov A.A."/>
            <person name="Hoffmeister D."/>
            <person name="Schwenk D."/>
            <person name="Hadar Y."/>
            <person name="Yarden O."/>
            <person name="de Vries R.P."/>
            <person name="Wiebenga A."/>
            <person name="Stenlid J."/>
            <person name="Eastwood D."/>
            <person name="Grigoriev I.V."/>
            <person name="Berka R.M."/>
            <person name="Blanchette R.A."/>
            <person name="Kersten P."/>
            <person name="Martinez A.T."/>
            <person name="Vicuna R."/>
            <person name="Cullen D."/>
        </authorList>
    </citation>
    <scope>NUCLEOTIDE SEQUENCE [LARGE SCALE GENOMIC DNA]</scope>
    <source>
        <strain evidence="2 3">B</strain>
    </source>
</reference>
<feature type="region of interest" description="Disordered" evidence="1">
    <location>
        <begin position="316"/>
        <end position="339"/>
    </location>
</feature>
<dbReference type="AlphaFoldDB" id="M2QCW6"/>
<dbReference type="STRING" id="914234.M2QCW6"/>
<dbReference type="HOGENOM" id="CLU_652112_0_0_1"/>
<dbReference type="OrthoDB" id="2803005at2759"/>
<keyword evidence="3" id="KW-1185">Reference proteome</keyword>
<proteinExistence type="predicted"/>
<accession>M2QCW6</accession>
<feature type="compositionally biased region" description="Low complexity" evidence="1">
    <location>
        <begin position="316"/>
        <end position="337"/>
    </location>
</feature>